<keyword evidence="2" id="KW-0442">Lipid degradation</keyword>
<name>A0A1F5KZQ1_PENAI</name>
<evidence type="ECO:0000259" key="3">
    <source>
        <dbReference type="PROSITE" id="PS51635"/>
    </source>
</evidence>
<reference evidence="4 5" key="1">
    <citation type="journal article" date="2016" name="Sci. Rep.">
        <title>Penicillium arizonense, a new, genome sequenced fungal species, reveals a high chemical diversity in secreted metabolites.</title>
        <authorList>
            <person name="Grijseels S."/>
            <person name="Nielsen J.C."/>
            <person name="Randelovic M."/>
            <person name="Nielsen J."/>
            <person name="Nielsen K.F."/>
            <person name="Workman M."/>
            <person name="Frisvad J.C."/>
        </authorList>
    </citation>
    <scope>NUCLEOTIDE SEQUENCE [LARGE SCALE GENOMIC DNA]</scope>
    <source>
        <strain evidence="4 5">CBS 141311</strain>
    </source>
</reference>
<dbReference type="InterPro" id="IPR002641">
    <property type="entry name" value="PNPLA_dom"/>
</dbReference>
<dbReference type="AlphaFoldDB" id="A0A1F5KZQ1"/>
<dbReference type="EMBL" id="LXJU01000277">
    <property type="protein sequence ID" value="OGE46425.1"/>
    <property type="molecule type" value="Genomic_DNA"/>
</dbReference>
<sequence>HPVILSLDGGGVRGIIQLGLLRALEKRIGIPIASLPDLCTGTSVGALSTIDLVLNQSSVTQCFNAFPDLARNIFRRSSKIPIPRCIRWLASAFNLTTDGLYDSDGLAQIFKAAVGPSRRMFDVATARRAGCRIAIVASRTSDGKACVLANYRGIGPRTANTAYQFLAPHDDQENPFVWEAAICSVAAPFYFQTKNLPGLGVLQDGGVRFSTSTPSDPTGFLGRIWEGALPRLFRAMMSSPSMDGKQGFLEALNYLPHLSTQDAVRLDQEIDGTFPELDDVCWLEAMSNMDFAVPDKLVRTVLASASFFFELDESPTQVNASFHCRGSVLCSQPNPAEILQRILVEFPGARFQSRQDHDLGSIDPVDICQSCGFFRKRVAFRVASLDERVSIEIANDSFRERIGGFPKSAQEFLDEQK</sequence>
<feature type="non-terminal residue" evidence="4">
    <location>
        <position position="417"/>
    </location>
</feature>
<dbReference type="GO" id="GO:0016020">
    <property type="term" value="C:membrane"/>
    <property type="evidence" value="ECO:0007669"/>
    <property type="project" value="TreeGrafter"/>
</dbReference>
<protein>
    <recommendedName>
        <fullName evidence="3">PNPLA domain-containing protein</fullName>
    </recommendedName>
</protein>
<dbReference type="InterPro" id="IPR016035">
    <property type="entry name" value="Acyl_Trfase/lysoPLipase"/>
</dbReference>
<evidence type="ECO:0000256" key="1">
    <source>
        <dbReference type="ARBA" id="ARBA00023098"/>
    </source>
</evidence>
<dbReference type="CDD" id="cd07199">
    <property type="entry name" value="Pat17_PNPLA8_PNPLA9_like"/>
    <property type="match status" value="1"/>
</dbReference>
<dbReference type="GeneID" id="34582982"/>
<accession>A0A1F5KZQ1</accession>
<evidence type="ECO:0000256" key="2">
    <source>
        <dbReference type="PROSITE-ProRule" id="PRU01161"/>
    </source>
</evidence>
<keyword evidence="1 2" id="KW-0443">Lipid metabolism</keyword>
<feature type="non-terminal residue" evidence="4">
    <location>
        <position position="1"/>
    </location>
</feature>
<dbReference type="SUPFAM" id="SSF52151">
    <property type="entry name" value="FabD/lysophospholipase-like"/>
    <property type="match status" value="1"/>
</dbReference>
<dbReference type="GO" id="GO:0046486">
    <property type="term" value="P:glycerolipid metabolic process"/>
    <property type="evidence" value="ECO:0007669"/>
    <property type="project" value="UniProtKB-ARBA"/>
</dbReference>
<dbReference type="Pfam" id="PF01734">
    <property type="entry name" value="Patatin"/>
    <property type="match status" value="1"/>
</dbReference>
<dbReference type="GO" id="GO:0016042">
    <property type="term" value="P:lipid catabolic process"/>
    <property type="evidence" value="ECO:0007669"/>
    <property type="project" value="UniProtKB-UniRule"/>
</dbReference>
<dbReference type="STRING" id="1835702.A0A1F5KZQ1"/>
<dbReference type="RefSeq" id="XP_022481896.1">
    <property type="nucleotide sequence ID" value="XM_022638248.1"/>
</dbReference>
<dbReference type="OrthoDB" id="194358at2759"/>
<comment type="caution">
    <text evidence="4">The sequence shown here is derived from an EMBL/GenBank/DDBJ whole genome shotgun (WGS) entry which is preliminary data.</text>
</comment>
<dbReference type="GO" id="GO:0019369">
    <property type="term" value="P:arachidonate metabolic process"/>
    <property type="evidence" value="ECO:0007669"/>
    <property type="project" value="TreeGrafter"/>
</dbReference>
<dbReference type="PANTHER" id="PTHR24185:SF8">
    <property type="entry name" value="PNPLA DOMAIN-CONTAINING PROTEIN"/>
    <property type="match status" value="1"/>
</dbReference>
<dbReference type="PANTHER" id="PTHR24185">
    <property type="entry name" value="CALCIUM-INDEPENDENT PHOSPHOLIPASE A2-GAMMA"/>
    <property type="match status" value="1"/>
</dbReference>
<evidence type="ECO:0000313" key="5">
    <source>
        <dbReference type="Proteomes" id="UP000177622"/>
    </source>
</evidence>
<proteinExistence type="predicted"/>
<feature type="short sequence motif" description="GXSXG" evidence="2">
    <location>
        <begin position="41"/>
        <end position="45"/>
    </location>
</feature>
<feature type="active site" description="Proton acceptor" evidence="2">
    <location>
        <position position="204"/>
    </location>
</feature>
<feature type="active site" description="Nucleophile" evidence="2">
    <location>
        <position position="43"/>
    </location>
</feature>
<feature type="domain" description="PNPLA" evidence="3">
    <location>
        <begin position="5"/>
        <end position="219"/>
    </location>
</feature>
<gene>
    <name evidence="4" type="ORF">PENARI_c277G06994</name>
</gene>
<dbReference type="GO" id="GO:0047499">
    <property type="term" value="F:calcium-independent phospholipase A2 activity"/>
    <property type="evidence" value="ECO:0007669"/>
    <property type="project" value="TreeGrafter"/>
</dbReference>
<feature type="short sequence motif" description="GXGXXG" evidence="2">
    <location>
        <begin position="9"/>
        <end position="14"/>
    </location>
</feature>
<dbReference type="Gene3D" id="3.40.1090.10">
    <property type="entry name" value="Cytosolic phospholipase A2 catalytic domain"/>
    <property type="match status" value="1"/>
</dbReference>
<keyword evidence="2" id="KW-0378">Hydrolase</keyword>
<dbReference type="PROSITE" id="PS51635">
    <property type="entry name" value="PNPLA"/>
    <property type="match status" value="1"/>
</dbReference>
<evidence type="ECO:0000313" key="4">
    <source>
        <dbReference type="EMBL" id="OGE46425.1"/>
    </source>
</evidence>
<keyword evidence="5" id="KW-1185">Reference proteome</keyword>
<organism evidence="4 5">
    <name type="scientific">Penicillium arizonense</name>
    <dbReference type="NCBI Taxonomy" id="1835702"/>
    <lineage>
        <taxon>Eukaryota</taxon>
        <taxon>Fungi</taxon>
        <taxon>Dikarya</taxon>
        <taxon>Ascomycota</taxon>
        <taxon>Pezizomycotina</taxon>
        <taxon>Eurotiomycetes</taxon>
        <taxon>Eurotiomycetidae</taxon>
        <taxon>Eurotiales</taxon>
        <taxon>Aspergillaceae</taxon>
        <taxon>Penicillium</taxon>
    </lineage>
</organism>
<dbReference type="Proteomes" id="UP000177622">
    <property type="component" value="Unassembled WGS sequence"/>
</dbReference>
<feature type="short sequence motif" description="DGA/G" evidence="2">
    <location>
        <begin position="204"/>
        <end position="206"/>
    </location>
</feature>